<reference evidence="2" key="1">
    <citation type="submission" date="2022-11" db="UniProtKB">
        <authorList>
            <consortium name="WormBaseParasite"/>
        </authorList>
    </citation>
    <scope>IDENTIFICATION</scope>
</reference>
<keyword evidence="1" id="KW-1185">Reference proteome</keyword>
<dbReference type="WBParaSite" id="nRc.2.0.1.t29582-RA">
    <property type="protein sequence ID" value="nRc.2.0.1.t29582-RA"/>
    <property type="gene ID" value="nRc.2.0.1.g29582"/>
</dbReference>
<sequence length="99" mass="11166">MLICIERSDIFVVKDQSRSVAMKNLQSQITVTEAQFSRLCMLKGFRGGTGTVPPLANVEVDMIIIAIIERQALCLKILLCEQNAHRSMCLWALINDMIR</sequence>
<evidence type="ECO:0000313" key="2">
    <source>
        <dbReference type="WBParaSite" id="nRc.2.0.1.t29582-RA"/>
    </source>
</evidence>
<protein>
    <submittedName>
        <fullName evidence="2">Uncharacterized protein</fullName>
    </submittedName>
</protein>
<proteinExistence type="predicted"/>
<accession>A0A915JUW6</accession>
<organism evidence="1 2">
    <name type="scientific">Romanomermis culicivorax</name>
    <name type="common">Nematode worm</name>
    <dbReference type="NCBI Taxonomy" id="13658"/>
    <lineage>
        <taxon>Eukaryota</taxon>
        <taxon>Metazoa</taxon>
        <taxon>Ecdysozoa</taxon>
        <taxon>Nematoda</taxon>
        <taxon>Enoplea</taxon>
        <taxon>Dorylaimia</taxon>
        <taxon>Mermithida</taxon>
        <taxon>Mermithoidea</taxon>
        <taxon>Mermithidae</taxon>
        <taxon>Romanomermis</taxon>
    </lineage>
</organism>
<dbReference type="Proteomes" id="UP000887565">
    <property type="component" value="Unplaced"/>
</dbReference>
<dbReference type="AlphaFoldDB" id="A0A915JUW6"/>
<name>A0A915JUW6_ROMCU</name>
<evidence type="ECO:0000313" key="1">
    <source>
        <dbReference type="Proteomes" id="UP000887565"/>
    </source>
</evidence>